<gene>
    <name evidence="1" type="ORF">BDY19DRAFT_871603</name>
</gene>
<feature type="non-terminal residue" evidence="1">
    <location>
        <position position="225"/>
    </location>
</feature>
<evidence type="ECO:0000313" key="1">
    <source>
        <dbReference type="EMBL" id="KAI0091926.1"/>
    </source>
</evidence>
<proteinExistence type="predicted"/>
<feature type="non-terminal residue" evidence="1">
    <location>
        <position position="1"/>
    </location>
</feature>
<sequence length="225" mass="26503">PLEYDSREHVERIGEWVGSRLQDLWKAHATLPDKSPHSKSWWSRECSTRMKEIRALRLERRRVATERRQCQRRESREPAETGGLSIRELSIQLAHIAHHIDKATRRLKGAVRRAKREFFDNIIKKTHTKRIWDLVQWTKPRKMNTSTGLVDDENKPINEPEKLAKVFQEQFTPSNPKQVDPSIIDSIPQAEERSFPPISEREIRETLKDTSNFSAPGPDHLSWFW</sequence>
<accession>A0ACB8UCF0</accession>
<comment type="caution">
    <text evidence="1">The sequence shown here is derived from an EMBL/GenBank/DDBJ whole genome shotgun (WGS) entry which is preliminary data.</text>
</comment>
<dbReference type="Proteomes" id="UP001055072">
    <property type="component" value="Unassembled WGS sequence"/>
</dbReference>
<dbReference type="EMBL" id="MU274904">
    <property type="protein sequence ID" value="KAI0091926.1"/>
    <property type="molecule type" value="Genomic_DNA"/>
</dbReference>
<protein>
    <submittedName>
        <fullName evidence="1">Uncharacterized protein</fullName>
    </submittedName>
</protein>
<reference evidence="1" key="1">
    <citation type="journal article" date="2021" name="Environ. Microbiol.">
        <title>Gene family expansions and transcriptome signatures uncover fungal adaptations to wood decay.</title>
        <authorList>
            <person name="Hage H."/>
            <person name="Miyauchi S."/>
            <person name="Viragh M."/>
            <person name="Drula E."/>
            <person name="Min B."/>
            <person name="Chaduli D."/>
            <person name="Navarro D."/>
            <person name="Favel A."/>
            <person name="Norest M."/>
            <person name="Lesage-Meessen L."/>
            <person name="Balint B."/>
            <person name="Merenyi Z."/>
            <person name="de Eugenio L."/>
            <person name="Morin E."/>
            <person name="Martinez A.T."/>
            <person name="Baldrian P."/>
            <person name="Stursova M."/>
            <person name="Martinez M.J."/>
            <person name="Novotny C."/>
            <person name="Magnuson J.K."/>
            <person name="Spatafora J.W."/>
            <person name="Maurice S."/>
            <person name="Pangilinan J."/>
            <person name="Andreopoulos W."/>
            <person name="LaButti K."/>
            <person name="Hundley H."/>
            <person name="Na H."/>
            <person name="Kuo A."/>
            <person name="Barry K."/>
            <person name="Lipzen A."/>
            <person name="Henrissat B."/>
            <person name="Riley R."/>
            <person name="Ahrendt S."/>
            <person name="Nagy L.G."/>
            <person name="Grigoriev I.V."/>
            <person name="Martin F."/>
            <person name="Rosso M.N."/>
        </authorList>
    </citation>
    <scope>NUCLEOTIDE SEQUENCE</scope>
    <source>
        <strain evidence="1">CBS 384.51</strain>
    </source>
</reference>
<evidence type="ECO:0000313" key="2">
    <source>
        <dbReference type="Proteomes" id="UP001055072"/>
    </source>
</evidence>
<organism evidence="1 2">
    <name type="scientific">Irpex rosettiformis</name>
    <dbReference type="NCBI Taxonomy" id="378272"/>
    <lineage>
        <taxon>Eukaryota</taxon>
        <taxon>Fungi</taxon>
        <taxon>Dikarya</taxon>
        <taxon>Basidiomycota</taxon>
        <taxon>Agaricomycotina</taxon>
        <taxon>Agaricomycetes</taxon>
        <taxon>Polyporales</taxon>
        <taxon>Irpicaceae</taxon>
        <taxon>Irpex</taxon>
    </lineage>
</organism>
<name>A0ACB8UCF0_9APHY</name>
<keyword evidence="2" id="KW-1185">Reference proteome</keyword>